<reference evidence="14 29" key="4">
    <citation type="submission" date="2016-04" db="EMBL/GenBank/DDBJ databases">
        <authorList>
            <person name="Bigi M."/>
            <person name="Bigi F."/>
            <person name="Soria M.A."/>
        </authorList>
    </citation>
    <scope>NUCLEOTIDE SEQUENCE [LARGE SCALE GENOMIC DNA]</scope>
    <source>
        <strain evidence="14 29">6548</strain>
    </source>
</reference>
<evidence type="ECO:0000313" key="26">
    <source>
        <dbReference type="Proteomes" id="UP000049023"/>
    </source>
</evidence>
<evidence type="ECO:0000313" key="12">
    <source>
        <dbReference type="EMBL" id="COX76505.1"/>
    </source>
</evidence>
<evidence type="ECO:0000313" key="8">
    <source>
        <dbReference type="EMBL" id="COW88039.1"/>
    </source>
</evidence>
<evidence type="ECO:0000313" key="22">
    <source>
        <dbReference type="Proteomes" id="UP000046947"/>
    </source>
</evidence>
<dbReference type="Proteomes" id="UP000045842">
    <property type="component" value="Unassembled WGS sequence"/>
</dbReference>
<dbReference type="Proteomes" id="UP000189452">
    <property type="component" value="Chromosome"/>
</dbReference>
<evidence type="ECO:0000313" key="31">
    <source>
        <dbReference type="Proteomes" id="UP000300237"/>
    </source>
</evidence>
<evidence type="ECO:0000313" key="7">
    <source>
        <dbReference type="EMBL" id="CLW68251.1"/>
    </source>
</evidence>
<sequence>MREAAQALGFEVLDQRDLVRNLRTHYSRVFEELEARRLELEGKSSQEYLDKMRVGLKNWVEAADNGHSRVGHPTFPRTRLTPICQLPTAAIDSTAGRRRYR</sequence>
<reference evidence="7 27" key="1">
    <citation type="submission" date="2015-03" db="EMBL/GenBank/DDBJ databases">
        <authorList>
            <consortium name="Pathogen Informatics"/>
            <person name="Murphy D."/>
        </authorList>
    </citation>
    <scope>NUCLEOTIDE SEQUENCE [LARGE SCALE GENOMIC DNA]</scope>
    <source>
        <strain evidence="7 27">0268S</strain>
        <strain evidence="12">N09902308</strain>
    </source>
</reference>
<dbReference type="EMBL" id="CNFU01001057">
    <property type="protein sequence ID" value="CKS95687.1"/>
    <property type="molecule type" value="Genomic_DNA"/>
</dbReference>
<evidence type="ECO:0000313" key="23">
    <source>
        <dbReference type="Proteomes" id="UP000048289"/>
    </source>
</evidence>
<evidence type="ECO:0000313" key="6">
    <source>
        <dbReference type="EMBL" id="CKU10299.1"/>
    </source>
</evidence>
<dbReference type="Proteomes" id="UP000050164">
    <property type="component" value="Unassembled WGS sequence"/>
</dbReference>
<accession>A0A045J2Z4</accession>
<reference evidence="11" key="3">
    <citation type="submission" date="2015-03" db="EMBL/GenBank/DDBJ databases">
        <authorList>
            <person name="Murphy D."/>
        </authorList>
    </citation>
    <scope>NUCLEOTIDE SEQUENCE [LARGE SCALE GENOMIC DNA]</scope>
    <source>
        <strain evidence="11">K00500041</strain>
    </source>
</reference>
<reference evidence="15 30" key="5">
    <citation type="journal article" date="2017" name="N. Engl. J. Med.">
        <title>Transmission of Extensively Drug-Resistant Tuberculosis in South Africa.</title>
        <authorList>
            <person name="Shah N.S."/>
            <person name="Auld S.C."/>
            <person name="Brust J.C."/>
            <person name="Mathema B."/>
            <person name="Ismail N."/>
            <person name="Moodley P."/>
            <person name="Mlisana K."/>
            <person name="Allana S."/>
            <person name="Campbell A."/>
            <person name="Mthiyane T."/>
            <person name="Morris N."/>
            <person name="Mpangase P."/>
            <person name="van der Meulen H."/>
            <person name="Omar S.V."/>
            <person name="Brown T.S."/>
            <person name="Narechania A."/>
            <person name="Shaskina E."/>
            <person name="Kapwata T."/>
            <person name="Kreiswirth B."/>
            <person name="Gandhi N.R."/>
        </authorList>
    </citation>
    <scope>NUCLEOTIDE SEQUENCE [LARGE SCALE GENOMIC DNA]</scope>
    <source>
        <strain evidence="15 30">32301_S10</strain>
    </source>
</reference>
<dbReference type="Proteomes" id="UP000044938">
    <property type="component" value="Unassembled WGS sequence"/>
</dbReference>
<reference evidence="15" key="7">
    <citation type="submission" date="2018-07" db="EMBL/GenBank/DDBJ databases">
        <authorList>
            <person name="Shah S."/>
            <person name="Brown T."/>
            <person name="Auld S."/>
            <person name="Bratton K."/>
            <person name="Narechania A."/>
            <person name="Mathema B."/>
            <person name="Gandhi N."/>
        </authorList>
    </citation>
    <scope>NUCLEOTIDE SEQUENCE</scope>
    <source>
        <strain evidence="15">32301_S10</strain>
    </source>
</reference>
<dbReference type="EMBL" id="JAGIZI010000002">
    <property type="protein sequence ID" value="MBP0681788.1"/>
    <property type="molecule type" value="Genomic_DNA"/>
</dbReference>
<dbReference type="AlphaFoldDB" id="A0A045J2Z4"/>
<dbReference type="RefSeq" id="WP_003898493.1">
    <property type="nucleotide sequence ID" value="NZ_AP017901.1"/>
</dbReference>
<keyword evidence="14" id="KW-0489">Methyltransferase</keyword>
<dbReference type="EMBL" id="QTBD01000162">
    <property type="protein sequence ID" value="REQ50879.1"/>
    <property type="molecule type" value="Genomic_DNA"/>
</dbReference>
<dbReference type="EMBL" id="CFOH01000604">
    <property type="protein sequence ID" value="CFE62711.1"/>
    <property type="molecule type" value="Genomic_DNA"/>
</dbReference>
<dbReference type="GO" id="GO:0032259">
    <property type="term" value="P:methylation"/>
    <property type="evidence" value="ECO:0007669"/>
    <property type="project" value="UniProtKB-KW"/>
</dbReference>
<evidence type="ECO:0000313" key="14">
    <source>
        <dbReference type="EMBL" id="OMH58404.1"/>
    </source>
</evidence>
<evidence type="ECO:0000313" key="25">
    <source>
        <dbReference type="Proteomes" id="UP000048948"/>
    </source>
</evidence>
<evidence type="ECO:0000313" key="4">
    <source>
        <dbReference type="EMBL" id="CKR11220.1"/>
    </source>
</evidence>
<evidence type="ECO:0000313" key="13">
    <source>
        <dbReference type="EMBL" id="MBP0681788.1"/>
    </source>
</evidence>
<dbReference type="Proteomes" id="UP000048289">
    <property type="component" value="Unassembled WGS sequence"/>
</dbReference>
<dbReference type="Proteomes" id="UP000048600">
    <property type="component" value="Unassembled WGS sequence"/>
</dbReference>
<evidence type="ECO:0000313" key="19">
    <source>
        <dbReference type="Proteomes" id="UP000044938"/>
    </source>
</evidence>
<evidence type="ECO:0000313" key="5">
    <source>
        <dbReference type="EMBL" id="CKS95687.1"/>
    </source>
</evidence>
<evidence type="ECO:0000313" key="10">
    <source>
        <dbReference type="EMBL" id="COX00281.1"/>
    </source>
</evidence>
<evidence type="ECO:0000313" key="3">
    <source>
        <dbReference type="EMBL" id="CFR68608.1"/>
    </source>
</evidence>
<evidence type="ECO:0000313" key="24">
    <source>
        <dbReference type="Proteomes" id="UP000048600"/>
    </source>
</evidence>
<dbReference type="EMBL" id="CNFT01000108">
    <property type="protein sequence ID" value="CKR11220.1"/>
    <property type="molecule type" value="Genomic_DNA"/>
</dbReference>
<evidence type="ECO:0000313" key="29">
    <source>
        <dbReference type="Proteomes" id="UP000189452"/>
    </source>
</evidence>
<evidence type="ECO:0000313" key="1">
    <source>
        <dbReference type="EMBL" id="CFE38834.1"/>
    </source>
</evidence>
<dbReference type="EMBL" id="CSAJ01000598">
    <property type="protein sequence ID" value="COW94047.1"/>
    <property type="molecule type" value="Genomic_DNA"/>
</dbReference>
<dbReference type="Proteomes" id="UP000039021">
    <property type="component" value="Unassembled WGS sequence"/>
</dbReference>
<dbReference type="SUPFAM" id="SSF53335">
    <property type="entry name" value="S-adenosyl-L-methionine-dependent methyltransferases"/>
    <property type="match status" value="1"/>
</dbReference>
<evidence type="ECO:0000313" key="17">
    <source>
        <dbReference type="Proteomes" id="UP000038802"/>
    </source>
</evidence>
<dbReference type="EMBL" id="LR027516">
    <property type="protein sequence ID" value="VCU48754.1"/>
    <property type="molecule type" value="Genomic_DNA"/>
</dbReference>
<dbReference type="STRING" id="115862.BBG46_02840"/>
<evidence type="ECO:0000313" key="27">
    <source>
        <dbReference type="Proteomes" id="UP000050139"/>
    </source>
</evidence>
<keyword evidence="14" id="KW-0808">Transferase</keyword>
<dbReference type="EMBL" id="CSBK01000689">
    <property type="protein sequence ID" value="COX76505.1"/>
    <property type="molecule type" value="Genomic_DNA"/>
</dbReference>
<dbReference type="EMBL" id="LWDQ01000001">
    <property type="protein sequence ID" value="OMH58404.1"/>
    <property type="molecule type" value="Genomic_DNA"/>
</dbReference>
<evidence type="ECO:0000313" key="20">
    <source>
        <dbReference type="Proteomes" id="UP000045842"/>
    </source>
</evidence>
<dbReference type="Proteomes" id="UP000256381">
    <property type="component" value="Unassembled WGS sequence"/>
</dbReference>
<dbReference type="EMBL" id="CSAD01001249">
    <property type="protein sequence ID" value="COX00281.1"/>
    <property type="molecule type" value="Genomic_DNA"/>
</dbReference>
<dbReference type="EMBL" id="CFOE01000111">
    <property type="protein sequence ID" value="CFE38834.1"/>
    <property type="molecule type" value="Genomic_DNA"/>
</dbReference>
<dbReference type="Proteomes" id="UP000046680">
    <property type="component" value="Unassembled WGS sequence"/>
</dbReference>
<reference evidence="17 18" key="2">
    <citation type="submission" date="2015-03" db="EMBL/GenBank/DDBJ databases">
        <authorList>
            <consortium name="Pathogen Informatics"/>
        </authorList>
    </citation>
    <scope>NUCLEOTIDE SEQUENCE [LARGE SCALE GENOMIC DNA]</scope>
    <source>
        <strain evidence="6 25">Bir 172</strain>
        <strain evidence="4 28">Bir 185</strain>
        <strain evidence="5 26">Bir 187</strain>
        <strain evidence="3 21">C09601061</strain>
        <strain evidence="10 20">G09801536</strain>
        <strain evidence="1 23">G09901357</strain>
        <strain evidence="2 22">H09601792</strain>
        <strain evidence="17">K00500041</strain>
        <strain evidence="9 19">M09401471</strain>
        <strain evidence="18">N09902308</strain>
        <strain evidence="8 24">P00601463</strain>
    </source>
</reference>
<evidence type="ECO:0000313" key="28">
    <source>
        <dbReference type="Proteomes" id="UP000050164"/>
    </source>
</evidence>
<reference evidence="13 32" key="9">
    <citation type="submission" date="2021-03" db="EMBL/GenBank/DDBJ databases">
        <title>Whole Genome Sequencing of Mycobacterium tuberculosis clinical isolates from Arunachal Pradesh, India.</title>
        <authorList>
            <person name="Singh S."/>
            <person name="Mudliar S.R."/>
            <person name="Kulsum U."/>
            <person name="Rufai S.B."/>
            <person name="Singh P.K."/>
            <person name="Umpo M."/>
            <person name="Nyori M."/>
        </authorList>
    </citation>
    <scope>NUCLEOTIDE SEQUENCE [LARGE SCALE GENOMIC DNA]</scope>
    <source>
        <strain evidence="13 32">OMICS/BPL/0142/20/SP</strain>
    </source>
</reference>
<dbReference type="EMBL" id="CGCX01000158">
    <property type="protein sequence ID" value="CFR68608.1"/>
    <property type="molecule type" value="Genomic_DNA"/>
</dbReference>
<evidence type="ECO:0000313" key="9">
    <source>
        <dbReference type="EMBL" id="COW94047.1"/>
    </source>
</evidence>
<evidence type="ECO:0000313" key="15">
    <source>
        <dbReference type="EMBL" id="REQ50879.1"/>
    </source>
</evidence>
<evidence type="ECO:0000313" key="18">
    <source>
        <dbReference type="Proteomes" id="UP000039021"/>
    </source>
</evidence>
<dbReference type="EMBL" id="CHKL01000491">
    <property type="protein sequence ID" value="COW88039.1"/>
    <property type="molecule type" value="Genomic_DNA"/>
</dbReference>
<dbReference type="Proteomes" id="UP000049023">
    <property type="component" value="Unassembled WGS sequence"/>
</dbReference>
<name>A0A045J2Z4_MYCTX</name>
<dbReference type="Proteomes" id="UP000046947">
    <property type="component" value="Unassembled WGS sequence"/>
</dbReference>
<dbReference type="GO" id="GO:0008168">
    <property type="term" value="F:methyltransferase activity"/>
    <property type="evidence" value="ECO:0007669"/>
    <property type="project" value="UniProtKB-KW"/>
</dbReference>
<evidence type="ECO:0000313" key="2">
    <source>
        <dbReference type="EMBL" id="CFE62711.1"/>
    </source>
</evidence>
<dbReference type="PATRIC" id="fig|1773.206.peg.2982"/>
<dbReference type="EMBL" id="CNGE01001398">
    <property type="protein sequence ID" value="CKU10299.1"/>
    <property type="molecule type" value="Genomic_DNA"/>
</dbReference>
<dbReference type="Proteomes" id="UP000050139">
    <property type="component" value="Unassembled WGS sequence"/>
</dbReference>
<dbReference type="Gene3D" id="1.10.287.840">
    <property type="entry name" value="Mycolic acid cyclopropane synthase domain like"/>
    <property type="match status" value="1"/>
</dbReference>
<protein>
    <submittedName>
        <fullName evidence="1 13">Methyltransferase</fullName>
        <ecNumber evidence="1">2.1.1.-</ecNumber>
        <ecNumber evidence="1 14">2.1.1.157</ecNumber>
    </submittedName>
    <submittedName>
        <fullName evidence="14">Sarcosine/dimethylglycine N-methyltransferase</fullName>
    </submittedName>
</protein>
<dbReference type="EC" id="2.1.1.157" evidence="1 14"/>
<gene>
    <name evidence="14" type="ORF">A4S10_00553</name>
    <name evidence="16" type="ORF">DKC2_0557</name>
    <name evidence="15" type="ORF">DSJ38_13735</name>
    <name evidence="3" type="ORF">ERS007657_00679</name>
    <name evidence="10" type="ORF">ERS007679_04556</name>
    <name evidence="1" type="ORF">ERS007681_01203</name>
    <name evidence="2" type="ORF">ERS007688_03065</name>
    <name evidence="11" type="ORF">ERS007703_05054</name>
    <name evidence="9" type="ORF">ERS007720_03599</name>
    <name evidence="12" type="ORF">ERS007739_01697</name>
    <name evidence="8" type="ORF">ERS007741_03340</name>
    <name evidence="6" type="ORF">ERS027646_04485</name>
    <name evidence="4" type="ORF">ERS027659_00739</name>
    <name evidence="5" type="ORF">ERS027661_03748</name>
    <name evidence="7" type="ORF">ERS094118_03069</name>
    <name evidence="13" type="ORF">J8J21_01270</name>
</gene>
<evidence type="ECO:0000313" key="16">
    <source>
        <dbReference type="EMBL" id="VCU48754.1"/>
    </source>
</evidence>
<dbReference type="EMBL" id="CSAE01001109">
    <property type="protein sequence ID" value="COX30717.1"/>
    <property type="molecule type" value="Genomic_DNA"/>
</dbReference>
<dbReference type="EMBL" id="COPH01000025">
    <property type="protein sequence ID" value="CLW68251.1"/>
    <property type="molecule type" value="Genomic_DNA"/>
</dbReference>
<dbReference type="Proteomes" id="UP000671119">
    <property type="component" value="Unassembled WGS sequence"/>
</dbReference>
<dbReference type="InterPro" id="IPR023143">
    <property type="entry name" value="Cyclopro_synthase-like_dom_sf"/>
</dbReference>
<dbReference type="EC" id="2.1.1.-" evidence="1"/>
<reference evidence="16 31" key="8">
    <citation type="submission" date="2018-08" db="EMBL/GenBank/DDBJ databases">
        <authorList>
            <person name="Fokvardsen B D."/>
            <person name="Norman A."/>
        </authorList>
    </citation>
    <scope>NUCLEOTIDE SEQUENCE [LARGE SCALE GENOMIC DNA]</scope>
    <source>
        <strain evidence="16 31">DKC2</strain>
    </source>
</reference>
<dbReference type="SMR" id="A0A045J2Z4"/>
<evidence type="ECO:0000313" key="11">
    <source>
        <dbReference type="EMBL" id="COX30717.1"/>
    </source>
</evidence>
<dbReference type="Proteomes" id="UP000048948">
    <property type="component" value="Unassembled WGS sequence"/>
</dbReference>
<evidence type="ECO:0000313" key="30">
    <source>
        <dbReference type="Proteomes" id="UP000256381"/>
    </source>
</evidence>
<dbReference type="Proteomes" id="UP000038802">
    <property type="component" value="Unassembled WGS sequence"/>
</dbReference>
<organism evidence="14 29">
    <name type="scientific">Mycobacterium tuberculosis</name>
    <dbReference type="NCBI Taxonomy" id="1773"/>
    <lineage>
        <taxon>Bacteria</taxon>
        <taxon>Bacillati</taxon>
        <taxon>Actinomycetota</taxon>
        <taxon>Actinomycetes</taxon>
        <taxon>Mycobacteriales</taxon>
        <taxon>Mycobacteriaceae</taxon>
        <taxon>Mycobacterium</taxon>
        <taxon>Mycobacterium tuberculosis complex</taxon>
    </lineage>
</organism>
<evidence type="ECO:0000313" key="21">
    <source>
        <dbReference type="Proteomes" id="UP000046680"/>
    </source>
</evidence>
<evidence type="ECO:0000313" key="32">
    <source>
        <dbReference type="Proteomes" id="UP000671119"/>
    </source>
</evidence>
<proteinExistence type="predicted"/>
<dbReference type="InterPro" id="IPR029063">
    <property type="entry name" value="SAM-dependent_MTases_sf"/>
</dbReference>
<dbReference type="Proteomes" id="UP000300237">
    <property type="component" value="Chromosome"/>
</dbReference>
<reference evidence="14 29" key="6">
    <citation type="submission" date="2017-02" db="EMBL/GenBank/DDBJ databases">
        <title>Protein polymorphisms may explain contrasting epidemiological fitness of two variants of a multidrug-resistant Mycobacterium tuberculosis strain.</title>
        <authorList>
            <person name="Bigi M.M."/>
            <person name="Lopez B."/>
            <person name="Blanco F.C."/>
            <person name="Sasiain M.C."/>
            <person name="De La Barrera S."/>
            <person name="Ritacco V."/>
            <person name="Bigi F."/>
            <person name="Soria M.A."/>
        </authorList>
    </citation>
    <scope>NUCLEOTIDE SEQUENCE [LARGE SCALE GENOMIC DNA]</scope>
    <source>
        <strain evidence="14 29">6548</strain>
    </source>
</reference>